<organism evidence="3 4">
    <name type="scientific">Marinococcus luteus</name>
    <dbReference type="NCBI Taxonomy" id="1122204"/>
    <lineage>
        <taxon>Bacteria</taxon>
        <taxon>Bacillati</taxon>
        <taxon>Bacillota</taxon>
        <taxon>Bacilli</taxon>
        <taxon>Bacillales</taxon>
        <taxon>Bacillaceae</taxon>
        <taxon>Marinococcus</taxon>
    </lineage>
</organism>
<evidence type="ECO:0000313" key="3">
    <source>
        <dbReference type="EMBL" id="SDW42887.1"/>
    </source>
</evidence>
<keyword evidence="4" id="KW-1185">Reference proteome</keyword>
<dbReference type="SUPFAM" id="SSF53756">
    <property type="entry name" value="UDP-Glycosyltransferase/glycogen phosphorylase"/>
    <property type="match status" value="1"/>
</dbReference>
<evidence type="ECO:0000259" key="1">
    <source>
        <dbReference type="Pfam" id="PF00534"/>
    </source>
</evidence>
<dbReference type="Proteomes" id="UP000199488">
    <property type="component" value="Unassembled WGS sequence"/>
</dbReference>
<dbReference type="EMBL" id="FNNC01000002">
    <property type="protein sequence ID" value="SDW42887.1"/>
    <property type="molecule type" value="Genomic_DNA"/>
</dbReference>
<keyword evidence="3" id="KW-0808">Transferase</keyword>
<dbReference type="Pfam" id="PF00534">
    <property type="entry name" value="Glycos_transf_1"/>
    <property type="match status" value="1"/>
</dbReference>
<reference evidence="3 4" key="1">
    <citation type="submission" date="2016-10" db="EMBL/GenBank/DDBJ databases">
        <authorList>
            <person name="de Groot N.N."/>
        </authorList>
    </citation>
    <scope>NUCLEOTIDE SEQUENCE [LARGE SCALE GENOMIC DNA]</scope>
    <source>
        <strain evidence="3 4">DSM 23126</strain>
    </source>
</reference>
<evidence type="ECO:0000313" key="4">
    <source>
        <dbReference type="Proteomes" id="UP000199488"/>
    </source>
</evidence>
<dbReference type="RefSeq" id="WP_342706670.1">
    <property type="nucleotide sequence ID" value="NZ_FNNC01000002.1"/>
</dbReference>
<dbReference type="GO" id="GO:0016757">
    <property type="term" value="F:glycosyltransferase activity"/>
    <property type="evidence" value="ECO:0007669"/>
    <property type="project" value="InterPro"/>
</dbReference>
<name>A0A1H2TGI8_9BACI</name>
<dbReference type="InterPro" id="IPR001296">
    <property type="entry name" value="Glyco_trans_1"/>
</dbReference>
<dbReference type="Pfam" id="PF13477">
    <property type="entry name" value="Glyco_trans_4_2"/>
    <property type="match status" value="1"/>
</dbReference>
<sequence>MKMKKILILVNHDVVIYNFRLEIVERLLEEGHEVYVSCPYGSKIDKLIDLGCKYIDVEIDRHGMNIVSEIKLLTYYFRLLKEIKPDTVLSFTIKPNIYGGIASRILKIPYIANITGLGTAVEKKGLKQKISMSLYKLAFKRVKRVFFQNTENQQLFIKNNIAVDRHKLIPGSGVNLNRYSILKYPQDEKIQFVFISRIMKEKGVEEYLKAAEFIKNKYPQTNFHVCGFCEENYEDTLNALQDKEIIRYHGMVHNVEEILKESHCTIHPTFYPEGMSNVLLESSACARPIITTDRSGCREIVEDGVTGYIVEQQNVKDLIEKIELFLQLSYASKQQMGLAGRKKVEQEFDREIVVNEYLNVINEE</sequence>
<dbReference type="STRING" id="1122204.SAMN05421781_1390"/>
<proteinExistence type="predicted"/>
<accession>A0A1H2TGI8</accession>
<protein>
    <submittedName>
        <fullName evidence="3">Galacturonosyltransferase</fullName>
    </submittedName>
</protein>
<dbReference type="PANTHER" id="PTHR12526">
    <property type="entry name" value="GLYCOSYLTRANSFERASE"/>
    <property type="match status" value="1"/>
</dbReference>
<dbReference type="Gene3D" id="3.40.50.2000">
    <property type="entry name" value="Glycogen Phosphorylase B"/>
    <property type="match status" value="2"/>
</dbReference>
<feature type="domain" description="Glycosyltransferase subfamily 4-like N-terminal" evidence="2">
    <location>
        <begin position="5"/>
        <end position="149"/>
    </location>
</feature>
<dbReference type="InterPro" id="IPR028098">
    <property type="entry name" value="Glyco_trans_4-like_N"/>
</dbReference>
<dbReference type="CDD" id="cd03808">
    <property type="entry name" value="GT4_CapM-like"/>
    <property type="match status" value="1"/>
</dbReference>
<gene>
    <name evidence="3" type="ORF">SAMN05421781_1390</name>
</gene>
<evidence type="ECO:0000259" key="2">
    <source>
        <dbReference type="Pfam" id="PF13477"/>
    </source>
</evidence>
<dbReference type="AlphaFoldDB" id="A0A1H2TGI8"/>
<feature type="domain" description="Glycosyl transferase family 1" evidence="1">
    <location>
        <begin position="187"/>
        <end position="342"/>
    </location>
</feature>